<proteinExistence type="predicted"/>
<accession>A0A8J6E2R5</accession>
<gene>
    <name evidence="1" type="ORF">GDO78_021799</name>
</gene>
<dbReference type="EMBL" id="WNTK01069490">
    <property type="protein sequence ID" value="KAG9460435.1"/>
    <property type="molecule type" value="Genomic_DNA"/>
</dbReference>
<name>A0A8J6E2R5_ELECQ</name>
<keyword evidence="2" id="KW-1185">Reference proteome</keyword>
<dbReference type="AlphaFoldDB" id="A0A8J6E2R5"/>
<dbReference type="Proteomes" id="UP000770717">
    <property type="component" value="Unassembled WGS sequence"/>
</dbReference>
<comment type="caution">
    <text evidence="1">The sequence shown here is derived from an EMBL/GenBank/DDBJ whole genome shotgun (WGS) entry which is preliminary data.</text>
</comment>
<evidence type="ECO:0000313" key="1">
    <source>
        <dbReference type="EMBL" id="KAG9460435.1"/>
    </source>
</evidence>
<evidence type="ECO:0000313" key="2">
    <source>
        <dbReference type="Proteomes" id="UP000770717"/>
    </source>
</evidence>
<reference evidence="1" key="1">
    <citation type="thesis" date="2020" institute="ProQuest LLC" country="789 East Eisenhower Parkway, Ann Arbor, MI, USA">
        <title>Comparative Genomics and Chromosome Evolution.</title>
        <authorList>
            <person name="Mudd A.B."/>
        </authorList>
    </citation>
    <scope>NUCLEOTIDE SEQUENCE</scope>
    <source>
        <strain evidence="1">HN-11 Male</strain>
        <tissue evidence="1">Kidney and liver</tissue>
    </source>
</reference>
<sequence length="99" mass="11246">MKYISSMLILLGTATALFVPYLLLVRDNSGICSQLLANPMLQSLEDLFIKPFSLGQHHHGDSLGPDEEFRVCLLGHAYLYVPRHISIYLFFHKSVVQQK</sequence>
<organism evidence="1 2">
    <name type="scientific">Eleutherodactylus coqui</name>
    <name type="common">Puerto Rican coqui</name>
    <dbReference type="NCBI Taxonomy" id="57060"/>
    <lineage>
        <taxon>Eukaryota</taxon>
        <taxon>Metazoa</taxon>
        <taxon>Chordata</taxon>
        <taxon>Craniata</taxon>
        <taxon>Vertebrata</taxon>
        <taxon>Euteleostomi</taxon>
        <taxon>Amphibia</taxon>
        <taxon>Batrachia</taxon>
        <taxon>Anura</taxon>
        <taxon>Neobatrachia</taxon>
        <taxon>Hyloidea</taxon>
        <taxon>Eleutherodactylidae</taxon>
        <taxon>Eleutherodactylinae</taxon>
        <taxon>Eleutherodactylus</taxon>
        <taxon>Eleutherodactylus</taxon>
    </lineage>
</organism>
<protein>
    <submittedName>
        <fullName evidence="1">Uncharacterized protein</fullName>
    </submittedName>
</protein>